<evidence type="ECO:0000256" key="8">
    <source>
        <dbReference type="ARBA" id="ARBA00022840"/>
    </source>
</evidence>
<dbReference type="VEuPathDB" id="VectorBase:BGLAX_027047"/>
<feature type="domain" description="MOFRL-associated" evidence="10">
    <location>
        <begin position="89"/>
        <end position="339"/>
    </location>
</feature>
<evidence type="ECO:0000256" key="3">
    <source>
        <dbReference type="ARBA" id="ARBA00012101"/>
    </source>
</evidence>
<dbReference type="InterPro" id="IPR037035">
    <property type="entry name" value="GK-like_C_sf"/>
</dbReference>
<keyword evidence="7" id="KW-0418">Kinase</keyword>
<keyword evidence="5" id="KW-0808">Transferase</keyword>
<proteinExistence type="inferred from homology"/>
<dbReference type="AlphaFoldDB" id="A0A2C9JCZ5"/>
<dbReference type="GO" id="GO:0008887">
    <property type="term" value="F:glycerate kinase activity"/>
    <property type="evidence" value="ECO:0007669"/>
    <property type="project" value="UniProtKB-EC"/>
</dbReference>
<evidence type="ECO:0000256" key="4">
    <source>
        <dbReference type="ARBA" id="ARBA00020720"/>
    </source>
</evidence>
<dbReference type="PANTHER" id="PTHR12227:SF0">
    <property type="entry name" value="GLYCERATE KINASE"/>
    <property type="match status" value="1"/>
</dbReference>
<dbReference type="STRING" id="6526.A0A2C9JCZ5"/>
<dbReference type="EnsemblMetazoa" id="BGLB000820-RB">
    <property type="protein sequence ID" value="BGLB000820-PB"/>
    <property type="gene ID" value="BGLB000820"/>
</dbReference>
<dbReference type="Pfam" id="PF13660">
    <property type="entry name" value="DUF4147"/>
    <property type="match status" value="1"/>
</dbReference>
<dbReference type="FunFam" id="3.40.50.10180:FF:000001">
    <property type="entry name" value="Glycerate kinase"/>
    <property type="match status" value="1"/>
</dbReference>
<dbReference type="PANTHER" id="PTHR12227">
    <property type="entry name" value="GLYCERATE KINASE"/>
    <property type="match status" value="1"/>
</dbReference>
<evidence type="ECO:0000313" key="11">
    <source>
        <dbReference type="EnsemblMetazoa" id="BGLB000820-PB"/>
    </source>
</evidence>
<dbReference type="SUPFAM" id="SSF82544">
    <property type="entry name" value="GckA/TtuD-like"/>
    <property type="match status" value="1"/>
</dbReference>
<comment type="catalytic activity">
    <reaction evidence="1">
        <text>(R)-glycerate + ATP = (2R)-3-phosphoglycerate + ADP + H(+)</text>
        <dbReference type="Rhea" id="RHEA:23516"/>
        <dbReference type="ChEBI" id="CHEBI:15378"/>
        <dbReference type="ChEBI" id="CHEBI:16659"/>
        <dbReference type="ChEBI" id="CHEBI:30616"/>
        <dbReference type="ChEBI" id="CHEBI:58272"/>
        <dbReference type="ChEBI" id="CHEBI:456216"/>
        <dbReference type="EC" id="2.7.1.31"/>
    </reaction>
</comment>
<dbReference type="EC" id="2.7.1.31" evidence="3"/>
<feature type="domain" description="MOFRL" evidence="9">
    <location>
        <begin position="473"/>
        <end position="586"/>
    </location>
</feature>
<accession>A0A2C9JCZ5</accession>
<evidence type="ECO:0000313" key="12">
    <source>
        <dbReference type="Proteomes" id="UP000076420"/>
    </source>
</evidence>
<sequence>MSLTSSCFAFKNVSFKFGHCCKQLYLNAYKDYSELKQTFIKYQLKLSTCQMMSSKTMSSSTETGLIVPTFNDKVLSTSVDLNMQLVMEARSIFQTAVNAVLPHQMIWNKLNYDPKKSTLHVDGIEYILNNNLYVVGFGKAVIGMARAIEDKLGDHMVTGVLSVPQGISRALLNAGKQDMLLLPSSKFEVIEGASQNLPDKNAYKAAMEIKRIAMQVSGGDILIVLISGGGSALLPAPEPPVTLDDMLTVTKLMSRAGATIIDLNTVRKQIDILKGGGLAELAWPAKTISLILSDVIGDPLDFIASGPTVPDCTSPQDVLKLFSELGIKDAVPQSVHEVIQRKLQQTSSVSCSPVSQTTEENSRPHDWSHVQNVLVGTNKIACEVAFDKSLDYELLPLILNTEVKGEAREVGELFAVLGKFIAGAFITNSTVNDLESLLKTEYKTTEKNILTKAQIQEISDIVNMAKTSGRSGICIVAGGETTVTVRGEGKGGRNQEMAVAFALKMASHPLPPHVKVIFLSAGTDGQDGPTPSAGAVVSPEFLSLAQTSGLDAADYLDRNDTHTLLSLVDNGSCHVVTGLTGTNVMDLHLLIVKSNSI</sequence>
<dbReference type="Proteomes" id="UP000076420">
    <property type="component" value="Unassembled WGS sequence"/>
</dbReference>
<evidence type="ECO:0000256" key="7">
    <source>
        <dbReference type="ARBA" id="ARBA00022777"/>
    </source>
</evidence>
<organism evidence="11 12">
    <name type="scientific">Biomphalaria glabrata</name>
    <name type="common">Bloodfluke planorb</name>
    <name type="synonym">Freshwater snail</name>
    <dbReference type="NCBI Taxonomy" id="6526"/>
    <lineage>
        <taxon>Eukaryota</taxon>
        <taxon>Metazoa</taxon>
        <taxon>Spiralia</taxon>
        <taxon>Lophotrochozoa</taxon>
        <taxon>Mollusca</taxon>
        <taxon>Gastropoda</taxon>
        <taxon>Heterobranchia</taxon>
        <taxon>Euthyneura</taxon>
        <taxon>Panpulmonata</taxon>
        <taxon>Hygrophila</taxon>
        <taxon>Lymnaeoidea</taxon>
        <taxon>Planorbidae</taxon>
        <taxon>Biomphalaria</taxon>
    </lineage>
</organism>
<dbReference type="InterPro" id="IPR039760">
    <property type="entry name" value="MOFRL_protein"/>
</dbReference>
<dbReference type="InterPro" id="IPR025286">
    <property type="entry name" value="MOFRL_assoc_dom"/>
</dbReference>
<evidence type="ECO:0000259" key="9">
    <source>
        <dbReference type="Pfam" id="PF05161"/>
    </source>
</evidence>
<evidence type="ECO:0000256" key="1">
    <source>
        <dbReference type="ARBA" id="ARBA00000694"/>
    </source>
</evidence>
<keyword evidence="8" id="KW-0067">ATP-binding</keyword>
<evidence type="ECO:0000259" key="10">
    <source>
        <dbReference type="Pfam" id="PF13660"/>
    </source>
</evidence>
<evidence type="ECO:0000256" key="5">
    <source>
        <dbReference type="ARBA" id="ARBA00022679"/>
    </source>
</evidence>
<dbReference type="KEGG" id="bgt:106054085"/>
<dbReference type="GO" id="GO:0005524">
    <property type="term" value="F:ATP binding"/>
    <property type="evidence" value="ECO:0007669"/>
    <property type="project" value="UniProtKB-KW"/>
</dbReference>
<reference evidence="11" key="1">
    <citation type="submission" date="2020-05" db="UniProtKB">
        <authorList>
            <consortium name="EnsemblMetazoa"/>
        </authorList>
    </citation>
    <scope>IDENTIFICATION</scope>
    <source>
        <strain evidence="11">BB02</strain>
    </source>
</reference>
<dbReference type="VEuPathDB" id="VectorBase:BGLB000820"/>
<keyword evidence="6" id="KW-0547">Nucleotide-binding</keyword>
<gene>
    <name evidence="11" type="primary">106054085</name>
</gene>
<evidence type="ECO:0000256" key="2">
    <source>
        <dbReference type="ARBA" id="ARBA00005393"/>
    </source>
</evidence>
<dbReference type="GO" id="GO:0005737">
    <property type="term" value="C:cytoplasm"/>
    <property type="evidence" value="ECO:0007669"/>
    <property type="project" value="TreeGrafter"/>
</dbReference>
<dbReference type="Pfam" id="PF05161">
    <property type="entry name" value="MOFRL"/>
    <property type="match status" value="1"/>
</dbReference>
<dbReference type="Gene3D" id="3.40.50.10180">
    <property type="entry name" value="Glycerate kinase, MOFRL-like N-terminal domain"/>
    <property type="match status" value="1"/>
</dbReference>
<dbReference type="InterPro" id="IPR007835">
    <property type="entry name" value="MOFRL"/>
</dbReference>
<dbReference type="InterPro" id="IPR038614">
    <property type="entry name" value="GK_N_sf"/>
</dbReference>
<evidence type="ECO:0000256" key="6">
    <source>
        <dbReference type="ARBA" id="ARBA00022741"/>
    </source>
</evidence>
<protein>
    <recommendedName>
        <fullName evidence="4">Glycerate kinase</fullName>
        <ecNumber evidence="3">2.7.1.31</ecNumber>
    </recommendedName>
</protein>
<dbReference type="Gene3D" id="3.40.1480.10">
    <property type="entry name" value="MOFRL domain"/>
    <property type="match status" value="1"/>
</dbReference>
<comment type="similarity">
    <text evidence="2">Belongs to the glycerate kinase type-2 family.</text>
</comment>
<name>A0A2C9JCZ5_BIOGL</name>